<feature type="compositionally biased region" description="Polar residues" evidence="1">
    <location>
        <begin position="20"/>
        <end position="30"/>
    </location>
</feature>
<dbReference type="Pfam" id="PF24864">
    <property type="entry name" value="DUF7730"/>
    <property type="match status" value="1"/>
</dbReference>
<dbReference type="STRING" id="1036612.A0A1L9TQ22"/>
<feature type="region of interest" description="Disordered" evidence="1">
    <location>
        <begin position="1"/>
        <end position="30"/>
    </location>
</feature>
<protein>
    <recommendedName>
        <fullName evidence="2">DUF7730 domain-containing protein</fullName>
    </recommendedName>
</protein>
<dbReference type="EMBL" id="KV878584">
    <property type="protein sequence ID" value="OJJ61393.1"/>
    <property type="molecule type" value="Genomic_DNA"/>
</dbReference>
<gene>
    <name evidence="3" type="ORF">ASPSYDRAFT_67212</name>
</gene>
<evidence type="ECO:0000256" key="1">
    <source>
        <dbReference type="SAM" id="MobiDB-lite"/>
    </source>
</evidence>
<dbReference type="RefSeq" id="XP_040705199.1">
    <property type="nucleotide sequence ID" value="XM_040850384.1"/>
</dbReference>
<dbReference type="Proteomes" id="UP000184356">
    <property type="component" value="Unassembled WGS sequence"/>
</dbReference>
<dbReference type="VEuPathDB" id="FungiDB:ASPSYDRAFT_67212"/>
<proteinExistence type="predicted"/>
<keyword evidence="4" id="KW-1185">Reference proteome</keyword>
<evidence type="ECO:0000259" key="2">
    <source>
        <dbReference type="Pfam" id="PF24864"/>
    </source>
</evidence>
<dbReference type="OrthoDB" id="4757095at2759"/>
<evidence type="ECO:0000313" key="3">
    <source>
        <dbReference type="EMBL" id="OJJ61393.1"/>
    </source>
</evidence>
<feature type="domain" description="DUF7730" evidence="2">
    <location>
        <begin position="27"/>
        <end position="231"/>
    </location>
</feature>
<evidence type="ECO:0000313" key="4">
    <source>
        <dbReference type="Proteomes" id="UP000184356"/>
    </source>
</evidence>
<sequence length="269" mass="30617">MAAKRKQSASTGPTPPVKQPRTQHTYSQDQSLLFRLPREIRDMIYTEILAAPATVHIAWVGARARKFRSFLCKLPVERQLDYDRTHPLPCTCSNTHAGCTPRASNKTANVRAMPTPAERKESRIMAILLSCRRAYSETIEMLYTENSFYFSNPRTALELPRYMPQSRLSLFRHLAVESPAWGDYSEPRIIHRWKKVVDALGLFNGLETLWIILYPDSGSKREIEELMNPIEGAALAVQPRISQAWLTTMTPVLPEQGNRCPRHCNANPA</sequence>
<dbReference type="AlphaFoldDB" id="A0A1L9TQ22"/>
<dbReference type="PANTHER" id="PTHR38790">
    <property type="entry name" value="2EXR DOMAIN-CONTAINING PROTEIN-RELATED"/>
    <property type="match status" value="1"/>
</dbReference>
<name>A0A1L9TQ22_9EURO</name>
<reference evidence="4" key="1">
    <citation type="journal article" date="2017" name="Genome Biol.">
        <title>Comparative genomics reveals high biological diversity and specific adaptations in the industrially and medically important fungal genus Aspergillus.</title>
        <authorList>
            <person name="de Vries R.P."/>
            <person name="Riley R."/>
            <person name="Wiebenga A."/>
            <person name="Aguilar-Osorio G."/>
            <person name="Amillis S."/>
            <person name="Uchima C.A."/>
            <person name="Anderluh G."/>
            <person name="Asadollahi M."/>
            <person name="Askin M."/>
            <person name="Barry K."/>
            <person name="Battaglia E."/>
            <person name="Bayram O."/>
            <person name="Benocci T."/>
            <person name="Braus-Stromeyer S.A."/>
            <person name="Caldana C."/>
            <person name="Canovas D."/>
            <person name="Cerqueira G.C."/>
            <person name="Chen F."/>
            <person name="Chen W."/>
            <person name="Choi C."/>
            <person name="Clum A."/>
            <person name="Dos Santos R.A."/>
            <person name="Damasio A.R."/>
            <person name="Diallinas G."/>
            <person name="Emri T."/>
            <person name="Fekete E."/>
            <person name="Flipphi M."/>
            <person name="Freyberg S."/>
            <person name="Gallo A."/>
            <person name="Gournas C."/>
            <person name="Habgood R."/>
            <person name="Hainaut M."/>
            <person name="Harispe M.L."/>
            <person name="Henrissat B."/>
            <person name="Hilden K.S."/>
            <person name="Hope R."/>
            <person name="Hossain A."/>
            <person name="Karabika E."/>
            <person name="Karaffa L."/>
            <person name="Karanyi Z."/>
            <person name="Krasevec N."/>
            <person name="Kuo A."/>
            <person name="Kusch H."/>
            <person name="LaButti K."/>
            <person name="Lagendijk E.L."/>
            <person name="Lapidus A."/>
            <person name="Levasseur A."/>
            <person name="Lindquist E."/>
            <person name="Lipzen A."/>
            <person name="Logrieco A.F."/>
            <person name="MacCabe A."/>
            <person name="Maekelae M.R."/>
            <person name="Malavazi I."/>
            <person name="Melin P."/>
            <person name="Meyer V."/>
            <person name="Mielnichuk N."/>
            <person name="Miskei M."/>
            <person name="Molnar A.P."/>
            <person name="Mule G."/>
            <person name="Ngan C.Y."/>
            <person name="Orejas M."/>
            <person name="Orosz E."/>
            <person name="Ouedraogo J.P."/>
            <person name="Overkamp K.M."/>
            <person name="Park H.-S."/>
            <person name="Perrone G."/>
            <person name="Piumi F."/>
            <person name="Punt P.J."/>
            <person name="Ram A.F."/>
            <person name="Ramon A."/>
            <person name="Rauscher S."/>
            <person name="Record E."/>
            <person name="Riano-Pachon D.M."/>
            <person name="Robert V."/>
            <person name="Roehrig J."/>
            <person name="Ruller R."/>
            <person name="Salamov A."/>
            <person name="Salih N.S."/>
            <person name="Samson R.A."/>
            <person name="Sandor E."/>
            <person name="Sanguinetti M."/>
            <person name="Schuetze T."/>
            <person name="Sepcic K."/>
            <person name="Shelest E."/>
            <person name="Sherlock G."/>
            <person name="Sophianopoulou V."/>
            <person name="Squina F.M."/>
            <person name="Sun H."/>
            <person name="Susca A."/>
            <person name="Todd R.B."/>
            <person name="Tsang A."/>
            <person name="Unkles S.E."/>
            <person name="van de Wiele N."/>
            <person name="van Rossen-Uffink D."/>
            <person name="Oliveira J.V."/>
            <person name="Vesth T.C."/>
            <person name="Visser J."/>
            <person name="Yu J.-H."/>
            <person name="Zhou M."/>
            <person name="Andersen M.R."/>
            <person name="Archer D.B."/>
            <person name="Baker S.E."/>
            <person name="Benoit I."/>
            <person name="Brakhage A.A."/>
            <person name="Braus G.H."/>
            <person name="Fischer R."/>
            <person name="Frisvad J.C."/>
            <person name="Goldman G.H."/>
            <person name="Houbraken J."/>
            <person name="Oakley B."/>
            <person name="Pocsi I."/>
            <person name="Scazzocchio C."/>
            <person name="Seiboth B."/>
            <person name="vanKuyk P.A."/>
            <person name="Wortman J."/>
            <person name="Dyer P.S."/>
            <person name="Grigoriev I.V."/>
        </authorList>
    </citation>
    <scope>NUCLEOTIDE SEQUENCE [LARGE SCALE GENOMIC DNA]</scope>
    <source>
        <strain evidence="4">CBS 593.65</strain>
    </source>
</reference>
<organism evidence="3 4">
    <name type="scientific">Aspergillus sydowii CBS 593.65</name>
    <dbReference type="NCBI Taxonomy" id="1036612"/>
    <lineage>
        <taxon>Eukaryota</taxon>
        <taxon>Fungi</taxon>
        <taxon>Dikarya</taxon>
        <taxon>Ascomycota</taxon>
        <taxon>Pezizomycotina</taxon>
        <taxon>Eurotiomycetes</taxon>
        <taxon>Eurotiomycetidae</taxon>
        <taxon>Eurotiales</taxon>
        <taxon>Aspergillaceae</taxon>
        <taxon>Aspergillus</taxon>
        <taxon>Aspergillus subgen. Nidulantes</taxon>
    </lineage>
</organism>
<dbReference type="GeneID" id="63766457"/>
<accession>A0A1L9TQ22</accession>
<dbReference type="InterPro" id="IPR056632">
    <property type="entry name" value="DUF7730"/>
</dbReference>